<feature type="domain" description="Solute-binding protein family 3/N-terminal" evidence="2">
    <location>
        <begin position="65"/>
        <end position="265"/>
    </location>
</feature>
<gene>
    <name evidence="3" type="ORF">EJN92_08605</name>
</gene>
<dbReference type="EMBL" id="CP034464">
    <property type="protein sequence ID" value="AZP12054.1"/>
    <property type="molecule type" value="Genomic_DNA"/>
</dbReference>
<evidence type="ECO:0000313" key="3">
    <source>
        <dbReference type="EMBL" id="AZP12054.1"/>
    </source>
</evidence>
<reference evidence="3 4" key="1">
    <citation type="journal article" date="2011" name="Int. J. Syst. Evol. Microbiol.">
        <title>Description of Undibacterium oligocarboniphilum sp. nov., isolated from purified water, and Undibacterium pigrum strain CCUG 49012 as the type strain of Undibacterium parvum sp. nov., and emended descriptions of the genus Undibacterium and the species Undibacterium pigrum.</title>
        <authorList>
            <person name="Eder W."/>
            <person name="Wanner G."/>
            <person name="Ludwig W."/>
            <person name="Busse H.J."/>
            <person name="Ziemke-Kageler F."/>
            <person name="Lang E."/>
        </authorList>
    </citation>
    <scope>NUCLEOTIDE SEQUENCE [LARGE SCALE GENOMIC DNA]</scope>
    <source>
        <strain evidence="3 4">DSM 23061</strain>
    </source>
</reference>
<dbReference type="AlphaFoldDB" id="A0A3S9HIW9"/>
<name>A0A3S9HIW9_9BURK</name>
<accession>A0A3S9HIW9</accession>
<organism evidence="3 4">
    <name type="scientific">Undibacterium parvum</name>
    <dbReference type="NCBI Taxonomy" id="401471"/>
    <lineage>
        <taxon>Bacteria</taxon>
        <taxon>Pseudomonadati</taxon>
        <taxon>Pseudomonadota</taxon>
        <taxon>Betaproteobacteria</taxon>
        <taxon>Burkholderiales</taxon>
        <taxon>Oxalobacteraceae</taxon>
        <taxon>Undibacterium</taxon>
    </lineage>
</organism>
<keyword evidence="4" id="KW-1185">Reference proteome</keyword>
<keyword evidence="1" id="KW-0732">Signal</keyword>
<dbReference type="PANTHER" id="PTHR35936">
    <property type="entry name" value="MEMBRANE-BOUND LYTIC MUREIN TRANSGLYCOSYLASE F"/>
    <property type="match status" value="1"/>
</dbReference>
<dbReference type="InterPro" id="IPR001638">
    <property type="entry name" value="Solute-binding_3/MltF_N"/>
</dbReference>
<dbReference type="SUPFAM" id="SSF53850">
    <property type="entry name" value="Periplasmic binding protein-like II"/>
    <property type="match status" value="1"/>
</dbReference>
<dbReference type="OrthoDB" id="5455619at2"/>
<dbReference type="Gene3D" id="3.40.190.10">
    <property type="entry name" value="Periplasmic binding protein-like II"/>
    <property type="match status" value="2"/>
</dbReference>
<protein>
    <submittedName>
        <fullName evidence="3">Transporter substrate-binding domain-containing protein</fullName>
    </submittedName>
</protein>
<dbReference type="KEGG" id="upv:EJN92_08605"/>
<proteinExistence type="predicted"/>
<evidence type="ECO:0000256" key="1">
    <source>
        <dbReference type="ARBA" id="ARBA00022729"/>
    </source>
</evidence>
<sequence>MFSYSIARQKLRHTVIFGIVMLTASLASISHAAPVIPRLPLMYLEARDQHDQLRPISPLYQAMFDYFEQDMGVKFEIRRYPWTRLLQHAENGEGLVWAMTKNQERLRIFHYSQPIFRRYVWIATRSDASFKFSSLADLKGKTLGLVRGASYGDDFDQQKGKLFQVEEDVAAPVARMKKLINKRMDVMLFSHRYATATAVQAYLNAEAKKLGLDMPPGLSFSILNKPLLVDDMYFAIRADQDDGIINTINASIARGKRSGAIARLVK</sequence>
<evidence type="ECO:0000259" key="2">
    <source>
        <dbReference type="Pfam" id="PF00497"/>
    </source>
</evidence>
<dbReference type="RefSeq" id="WP_126127436.1">
    <property type="nucleotide sequence ID" value="NZ_CP034464.1"/>
</dbReference>
<dbReference type="Proteomes" id="UP000275663">
    <property type="component" value="Chromosome"/>
</dbReference>
<dbReference type="Pfam" id="PF00497">
    <property type="entry name" value="SBP_bac_3"/>
    <property type="match status" value="1"/>
</dbReference>
<evidence type="ECO:0000313" key="4">
    <source>
        <dbReference type="Proteomes" id="UP000275663"/>
    </source>
</evidence>
<dbReference type="PANTHER" id="PTHR35936:SF25">
    <property type="entry name" value="ABC TRANSPORTER SUBSTRATE-BINDING PROTEIN"/>
    <property type="match status" value="1"/>
</dbReference>